<evidence type="ECO:0000313" key="8">
    <source>
        <dbReference type="Proteomes" id="UP001516351"/>
    </source>
</evidence>
<proteinExistence type="inferred from homology"/>
<dbReference type="PANTHER" id="PTHR22600:SF21">
    <property type="entry name" value="BETA-HEXOSAMINIDASE A"/>
    <property type="match status" value="1"/>
</dbReference>
<comment type="similarity">
    <text evidence="1">Belongs to the glycosyl hydrolase 20 family.</text>
</comment>
<dbReference type="SUPFAM" id="SSF51445">
    <property type="entry name" value="(Trans)glycosidases"/>
    <property type="match status" value="1"/>
</dbReference>
<dbReference type="Gene3D" id="3.30.379.10">
    <property type="entry name" value="Chitobiase/beta-hexosaminidase domain 2-like"/>
    <property type="match status" value="1"/>
</dbReference>
<feature type="domain" description="Beta-hexosaminidase bacterial type N-terminal" evidence="6">
    <location>
        <begin position="2"/>
        <end position="127"/>
    </location>
</feature>
<feature type="domain" description="Glycoside hydrolase family 20 catalytic" evidence="5">
    <location>
        <begin position="130"/>
        <end position="486"/>
    </location>
</feature>
<evidence type="ECO:0000256" key="2">
    <source>
        <dbReference type="ARBA" id="ARBA00022801"/>
    </source>
</evidence>
<dbReference type="InterPro" id="IPR029018">
    <property type="entry name" value="Hex-like_dom2"/>
</dbReference>
<reference evidence="7 8" key="1">
    <citation type="submission" date="2020-06" db="EMBL/GenBank/DDBJ databases">
        <title>Synonyms of Asaia species.</title>
        <authorList>
            <person name="Sombolestani A."/>
        </authorList>
    </citation>
    <scope>NUCLEOTIDE SEQUENCE [LARGE SCALE GENOMIC DNA]</scope>
    <source>
        <strain evidence="7 8">LMG 27047</strain>
    </source>
</reference>
<evidence type="ECO:0000256" key="3">
    <source>
        <dbReference type="ARBA" id="ARBA00023295"/>
    </source>
</evidence>
<dbReference type="Pfam" id="PF02838">
    <property type="entry name" value="Glyco_hydro_20b"/>
    <property type="match status" value="1"/>
</dbReference>
<keyword evidence="2" id="KW-0378">Hydrolase</keyword>
<evidence type="ECO:0000313" key="7">
    <source>
        <dbReference type="EMBL" id="NVN45340.1"/>
    </source>
</evidence>
<dbReference type="Gene3D" id="3.20.20.80">
    <property type="entry name" value="Glycosidases"/>
    <property type="match status" value="1"/>
</dbReference>
<sequence>MPEPAQASLHGQAIALSALPEVVWTHAPSPLLKRALARFESRLGQLGIASGKKGAKSGVLLKISVGKDPAYLSLDAREGYTLDVSSKEIVLNADGPAGVIHGFATILQMIDTHGAVPVLSQGHIVDAPRFKWRGLMMDVSRHFQSLDTLKRQLDAMELTKLNVMHWHLSDGTGFRVESKRLPLLQQLGGHSRYYTQEQVKELIAYAADRGIRIVPEFDVPGHTLAILTAYPDLAAQHPVPTVQDWQQDCRVASSNDEVTTHCTKHPDLNMAAMDPTSDKVLGFARTLFGEMAALFPDRYFHTGGDEVVAGQWNDNPLIAAYMKAHGFADAPALQAAFTAEIEKILSADGKIMMGWDEVSEAPIPKNVVVEAWRGSKWVGTATRLGHPVVVSSGYYLDLLTPSSTHYAVDPYDTRADGLAFRAPAKNEKPLHEAFMRDPNAPPLDEAQKKLVLGGEAPLWTEIVSDEMVDERLWPRSAAIAERFWSPQSVTDKDALNRRLPEVLNTLEHFGLEASDHQARMIARLTPQNIVPLTQLVALTVPVRNYAINRLADRKGEAILLSPAAIASADSFEGNAFNALAARYAGGDRSVVVSLQEKLARYEANNIAFQALPGPDCVNEAKPVSSQIAALSRLGLEALQPGEKSREWHDHANALLAEQDKAYAASADHEASSVQPQPPSGLLIAIVPGIRSLVSAAK</sequence>
<keyword evidence="3" id="KW-0326">Glycosidase</keyword>
<dbReference type="InterPro" id="IPR015882">
    <property type="entry name" value="HEX_bac_N"/>
</dbReference>
<dbReference type="Pfam" id="PF00728">
    <property type="entry name" value="Glyco_hydro_20"/>
    <property type="match status" value="1"/>
</dbReference>
<evidence type="ECO:0000259" key="5">
    <source>
        <dbReference type="Pfam" id="PF00728"/>
    </source>
</evidence>
<gene>
    <name evidence="7" type="ORF">HW542_00785</name>
</gene>
<evidence type="ECO:0000256" key="4">
    <source>
        <dbReference type="ARBA" id="ARBA00033000"/>
    </source>
</evidence>
<dbReference type="PANTHER" id="PTHR22600">
    <property type="entry name" value="BETA-HEXOSAMINIDASE"/>
    <property type="match status" value="1"/>
</dbReference>
<name>A0ABX2P0A8_9PROT</name>
<evidence type="ECO:0000256" key="1">
    <source>
        <dbReference type="ARBA" id="ARBA00006285"/>
    </source>
</evidence>
<dbReference type="SUPFAM" id="SSF55545">
    <property type="entry name" value="beta-N-acetylhexosaminidase-like domain"/>
    <property type="match status" value="1"/>
</dbReference>
<evidence type="ECO:0000259" key="6">
    <source>
        <dbReference type="Pfam" id="PF02838"/>
    </source>
</evidence>
<protein>
    <recommendedName>
        <fullName evidence="4">N-acetyl-beta-glucosaminidase</fullName>
    </recommendedName>
</protein>
<organism evidence="7 8">
    <name type="scientific">Asaia spathodeae</name>
    <dbReference type="NCBI Taxonomy" id="657016"/>
    <lineage>
        <taxon>Bacteria</taxon>
        <taxon>Pseudomonadati</taxon>
        <taxon>Pseudomonadota</taxon>
        <taxon>Alphaproteobacteria</taxon>
        <taxon>Acetobacterales</taxon>
        <taxon>Acetobacteraceae</taxon>
        <taxon>Asaia</taxon>
    </lineage>
</organism>
<dbReference type="Proteomes" id="UP001516351">
    <property type="component" value="Unassembled WGS sequence"/>
</dbReference>
<dbReference type="EMBL" id="JABXXV010000001">
    <property type="protein sequence ID" value="NVN45340.1"/>
    <property type="molecule type" value="Genomic_DNA"/>
</dbReference>
<comment type="caution">
    <text evidence="7">The sequence shown here is derived from an EMBL/GenBank/DDBJ whole genome shotgun (WGS) entry which is preliminary data.</text>
</comment>
<accession>A0ABX2P0A8</accession>
<dbReference type="PRINTS" id="PR00738">
    <property type="entry name" value="GLHYDRLASE20"/>
</dbReference>
<keyword evidence="8" id="KW-1185">Reference proteome</keyword>
<dbReference type="InterPro" id="IPR017853">
    <property type="entry name" value="GH"/>
</dbReference>
<dbReference type="InterPro" id="IPR025705">
    <property type="entry name" value="Beta_hexosaminidase_sua/sub"/>
</dbReference>
<dbReference type="InterPro" id="IPR015883">
    <property type="entry name" value="Glyco_hydro_20_cat"/>
</dbReference>